<feature type="region of interest" description="Disordered" evidence="1">
    <location>
        <begin position="1"/>
        <end position="55"/>
    </location>
</feature>
<dbReference type="AlphaFoldDB" id="A0AA35VD03"/>
<keyword evidence="3" id="KW-1185">Reference proteome</keyword>
<dbReference type="Proteomes" id="UP001177003">
    <property type="component" value="Chromosome 0"/>
</dbReference>
<feature type="compositionally biased region" description="Low complexity" evidence="1">
    <location>
        <begin position="41"/>
        <end position="54"/>
    </location>
</feature>
<evidence type="ECO:0000256" key="1">
    <source>
        <dbReference type="SAM" id="MobiDB-lite"/>
    </source>
</evidence>
<sequence length="180" mass="20606">MPVSPSPIAPEESSKEEPFEEQEPLEEDEAPERANEEGPIDSSPYSDSSSSDDPTYYEWSKVQVEECTTLEIGLEPLQQVERAASPPLSPIASKILFLAYKWTPQIEVWIMEDSIRVYEVRESSQEPLQDPIPESPTDWAISVLVPRVARHANKMHCTEDDLFSLRMEVRLLTNRVYELR</sequence>
<proteinExistence type="predicted"/>
<feature type="compositionally biased region" description="Acidic residues" evidence="1">
    <location>
        <begin position="18"/>
        <end position="30"/>
    </location>
</feature>
<name>A0AA35VD03_LACSI</name>
<protein>
    <submittedName>
        <fullName evidence="2">Uncharacterized protein</fullName>
    </submittedName>
</protein>
<dbReference type="EMBL" id="OX465086">
    <property type="protein sequence ID" value="CAI9263815.1"/>
    <property type="molecule type" value="Genomic_DNA"/>
</dbReference>
<reference evidence="2" key="1">
    <citation type="submission" date="2023-04" db="EMBL/GenBank/DDBJ databases">
        <authorList>
            <person name="Vijverberg K."/>
            <person name="Xiong W."/>
            <person name="Schranz E."/>
        </authorList>
    </citation>
    <scope>NUCLEOTIDE SEQUENCE</scope>
</reference>
<evidence type="ECO:0000313" key="2">
    <source>
        <dbReference type="EMBL" id="CAI9263815.1"/>
    </source>
</evidence>
<gene>
    <name evidence="2" type="ORF">LSALG_LOCUS4490</name>
</gene>
<organism evidence="2 3">
    <name type="scientific">Lactuca saligna</name>
    <name type="common">Willowleaf lettuce</name>
    <dbReference type="NCBI Taxonomy" id="75948"/>
    <lineage>
        <taxon>Eukaryota</taxon>
        <taxon>Viridiplantae</taxon>
        <taxon>Streptophyta</taxon>
        <taxon>Embryophyta</taxon>
        <taxon>Tracheophyta</taxon>
        <taxon>Spermatophyta</taxon>
        <taxon>Magnoliopsida</taxon>
        <taxon>eudicotyledons</taxon>
        <taxon>Gunneridae</taxon>
        <taxon>Pentapetalae</taxon>
        <taxon>asterids</taxon>
        <taxon>campanulids</taxon>
        <taxon>Asterales</taxon>
        <taxon>Asteraceae</taxon>
        <taxon>Cichorioideae</taxon>
        <taxon>Cichorieae</taxon>
        <taxon>Lactucinae</taxon>
        <taxon>Lactuca</taxon>
    </lineage>
</organism>
<accession>A0AA35VD03</accession>
<evidence type="ECO:0000313" key="3">
    <source>
        <dbReference type="Proteomes" id="UP001177003"/>
    </source>
</evidence>